<dbReference type="InterPro" id="IPR003593">
    <property type="entry name" value="AAA+_ATPase"/>
</dbReference>
<evidence type="ECO:0000313" key="2">
    <source>
        <dbReference type="EMBL" id="ORM90090.1"/>
    </source>
</evidence>
<comment type="caution">
    <text evidence="2">The sequence shown here is derived from an EMBL/GenBank/DDBJ whole genome shotgun (WGS) entry which is preliminary data.</text>
</comment>
<name>A0A1X1EM96_PANCY</name>
<protein>
    <recommendedName>
        <fullName evidence="1">AAA+ ATPase domain-containing protein</fullName>
    </recommendedName>
</protein>
<keyword evidence="3" id="KW-1185">Reference proteome</keyword>
<dbReference type="EMBL" id="MLJI01000002">
    <property type="protein sequence ID" value="ORM90090.1"/>
    <property type="molecule type" value="Genomic_DNA"/>
</dbReference>
<dbReference type="Proteomes" id="UP000193749">
    <property type="component" value="Unassembled WGS sequence"/>
</dbReference>
<reference evidence="2 3" key="1">
    <citation type="journal article" date="2017" name="Antonie Van Leeuwenhoek">
        <title>Phylogenomic resolution of the bacterial genus Pantoea and its relationship with Erwinia and Tatumella.</title>
        <authorList>
            <person name="Palmer M."/>
            <person name="Steenkamp E.T."/>
            <person name="Coetzee M.P."/>
            <person name="Chan W.Y."/>
            <person name="van Zyl E."/>
            <person name="De Maayer P."/>
            <person name="Coutinho T.A."/>
            <person name="Blom J."/>
            <person name="Smits T.H."/>
            <person name="Duffy B."/>
            <person name="Venter S.N."/>
        </authorList>
    </citation>
    <scope>NUCLEOTIDE SEQUENCE [LARGE SCALE GENOMIC DNA]</scope>
    <source>
        <strain evidence="2 3">LMG 2657</strain>
    </source>
</reference>
<proteinExistence type="predicted"/>
<sequence>MTKNLHPPFKALAPEKMLQLNVEKHARALTELWRTRGGHVYVQGATGTGKSTVARMLATQLKADWFSYERLSPAEFKAERDDIIARLAASGKKVLILDGFFPQYAGGAFSTLLSERRDKGVSLFIFSQESPFPKDNALREGGEFHPGAFETIAEFRYGTRARYPITFHQVK</sequence>
<dbReference type="SUPFAM" id="SSF52540">
    <property type="entry name" value="P-loop containing nucleoside triphosphate hydrolases"/>
    <property type="match status" value="1"/>
</dbReference>
<dbReference type="OrthoDB" id="9780149at2"/>
<dbReference type="SMART" id="SM00382">
    <property type="entry name" value="AAA"/>
    <property type="match status" value="1"/>
</dbReference>
<gene>
    <name evidence="2" type="ORF">HA50_26325</name>
</gene>
<feature type="domain" description="AAA+ ATPase" evidence="1">
    <location>
        <begin position="36"/>
        <end position="159"/>
    </location>
</feature>
<dbReference type="AlphaFoldDB" id="A0A1X1EM96"/>
<organism evidence="2 3">
    <name type="scientific">Pantoea cypripedii</name>
    <name type="common">Pectobacterium cypripedii</name>
    <name type="synonym">Erwinia cypripedii</name>
    <dbReference type="NCBI Taxonomy" id="55209"/>
    <lineage>
        <taxon>Bacteria</taxon>
        <taxon>Pseudomonadati</taxon>
        <taxon>Pseudomonadota</taxon>
        <taxon>Gammaproteobacteria</taxon>
        <taxon>Enterobacterales</taxon>
        <taxon>Erwiniaceae</taxon>
        <taxon>Pantoea</taxon>
    </lineage>
</organism>
<accession>A0A1X1EM96</accession>
<dbReference type="InterPro" id="IPR027417">
    <property type="entry name" value="P-loop_NTPase"/>
</dbReference>
<dbReference type="STRING" id="55209.HA50_26325"/>
<evidence type="ECO:0000259" key="1">
    <source>
        <dbReference type="SMART" id="SM00382"/>
    </source>
</evidence>
<dbReference type="Gene3D" id="3.40.50.300">
    <property type="entry name" value="P-loop containing nucleotide triphosphate hydrolases"/>
    <property type="match status" value="1"/>
</dbReference>
<evidence type="ECO:0000313" key="3">
    <source>
        <dbReference type="Proteomes" id="UP000193749"/>
    </source>
</evidence>